<comment type="caution">
    <text evidence="1">The sequence shown here is derived from an EMBL/GenBank/DDBJ whole genome shotgun (WGS) entry which is preliminary data.</text>
</comment>
<evidence type="ECO:0000313" key="1">
    <source>
        <dbReference type="EMBL" id="CAI6248012.1"/>
    </source>
</evidence>
<accession>A0A9W4U534</accession>
<reference evidence="1" key="1">
    <citation type="submission" date="2023-01" db="EMBL/GenBank/DDBJ databases">
        <authorList>
            <person name="Van Ghelder C."/>
            <person name="Rancurel C."/>
        </authorList>
    </citation>
    <scope>NUCLEOTIDE SEQUENCE</scope>
    <source>
        <strain evidence="1">CNCM I-4278</strain>
    </source>
</reference>
<sequence>MGYSEKTCWKCGTVASVQSEWHMGLTSQVPKTHLSILLVLPQKNHFYFRDNLLNRPIALKRVT</sequence>
<organism evidence="1 2">
    <name type="scientific">Periconia digitata</name>
    <dbReference type="NCBI Taxonomy" id="1303443"/>
    <lineage>
        <taxon>Eukaryota</taxon>
        <taxon>Fungi</taxon>
        <taxon>Dikarya</taxon>
        <taxon>Ascomycota</taxon>
        <taxon>Pezizomycotina</taxon>
        <taxon>Dothideomycetes</taxon>
        <taxon>Pleosporomycetidae</taxon>
        <taxon>Pleosporales</taxon>
        <taxon>Massarineae</taxon>
        <taxon>Periconiaceae</taxon>
        <taxon>Periconia</taxon>
    </lineage>
</organism>
<dbReference type="EMBL" id="CAOQHR010000001">
    <property type="protein sequence ID" value="CAI6248012.1"/>
    <property type="molecule type" value="Genomic_DNA"/>
</dbReference>
<name>A0A9W4U534_9PLEO</name>
<evidence type="ECO:0000313" key="2">
    <source>
        <dbReference type="Proteomes" id="UP001152607"/>
    </source>
</evidence>
<gene>
    <name evidence="1" type="ORF">PDIGIT_LOCUS851</name>
</gene>
<dbReference type="AlphaFoldDB" id="A0A9W4U534"/>
<keyword evidence="2" id="KW-1185">Reference proteome</keyword>
<proteinExistence type="predicted"/>
<protein>
    <submittedName>
        <fullName evidence="1">Uncharacterized protein</fullName>
    </submittedName>
</protein>
<dbReference type="Proteomes" id="UP001152607">
    <property type="component" value="Unassembled WGS sequence"/>
</dbReference>